<evidence type="ECO:0000256" key="3">
    <source>
        <dbReference type="ARBA" id="ARBA00022448"/>
    </source>
</evidence>
<dbReference type="PANTHER" id="PTHR22601">
    <property type="entry name" value="ISP4 LIKE PROTEIN"/>
    <property type="match status" value="1"/>
</dbReference>
<evidence type="ECO:0000256" key="4">
    <source>
        <dbReference type="ARBA" id="ARBA00022692"/>
    </source>
</evidence>
<comment type="similarity">
    <text evidence="2">Belongs to the oligopeptide OPT transporter family.</text>
</comment>
<dbReference type="NCBIfam" id="TIGR00728">
    <property type="entry name" value="OPT_sfam"/>
    <property type="match status" value="1"/>
</dbReference>
<feature type="transmembrane region" description="Helical" evidence="9">
    <location>
        <begin position="134"/>
        <end position="156"/>
    </location>
</feature>
<dbReference type="GO" id="GO:0016020">
    <property type="term" value="C:membrane"/>
    <property type="evidence" value="ECO:0007669"/>
    <property type="project" value="UniProtKB-SubCell"/>
</dbReference>
<organism evidence="10 11">
    <name type="scientific">Sclerotinia nivalis</name>
    <dbReference type="NCBI Taxonomy" id="352851"/>
    <lineage>
        <taxon>Eukaryota</taxon>
        <taxon>Fungi</taxon>
        <taxon>Dikarya</taxon>
        <taxon>Ascomycota</taxon>
        <taxon>Pezizomycotina</taxon>
        <taxon>Leotiomycetes</taxon>
        <taxon>Helotiales</taxon>
        <taxon>Sclerotiniaceae</taxon>
        <taxon>Sclerotinia</taxon>
    </lineage>
</organism>
<dbReference type="InterPro" id="IPR004813">
    <property type="entry name" value="OPT"/>
</dbReference>
<keyword evidence="6" id="KW-0653">Protein transport</keyword>
<protein>
    <submittedName>
        <fullName evidence="10">Uncharacterized protein</fullName>
    </submittedName>
</protein>
<accession>A0A9X0ADE3</accession>
<proteinExistence type="inferred from homology"/>
<comment type="subcellular location">
    <subcellularLocation>
        <location evidence="1">Membrane</location>
        <topology evidence="1">Multi-pass membrane protein</topology>
    </subcellularLocation>
</comment>
<evidence type="ECO:0000256" key="9">
    <source>
        <dbReference type="SAM" id="Phobius"/>
    </source>
</evidence>
<reference evidence="10" key="1">
    <citation type="submission" date="2022-11" db="EMBL/GenBank/DDBJ databases">
        <title>Genome Resource of Sclerotinia nivalis Strain SnTB1, a Plant Pathogen Isolated from American Ginseng.</title>
        <authorList>
            <person name="Fan S."/>
        </authorList>
    </citation>
    <scope>NUCLEOTIDE SEQUENCE</scope>
    <source>
        <strain evidence="10">SnTB1</strain>
    </source>
</reference>
<evidence type="ECO:0000256" key="1">
    <source>
        <dbReference type="ARBA" id="ARBA00004141"/>
    </source>
</evidence>
<dbReference type="Proteomes" id="UP001152300">
    <property type="component" value="Unassembled WGS sequence"/>
</dbReference>
<keyword evidence="7 9" id="KW-1133">Transmembrane helix</keyword>
<dbReference type="Pfam" id="PF03169">
    <property type="entry name" value="OPT"/>
    <property type="match status" value="1"/>
</dbReference>
<evidence type="ECO:0000256" key="6">
    <source>
        <dbReference type="ARBA" id="ARBA00022927"/>
    </source>
</evidence>
<dbReference type="InterPro" id="IPR004648">
    <property type="entry name" value="Oligpept_transpt"/>
</dbReference>
<dbReference type="EMBL" id="JAPEIS010000015">
    <property type="protein sequence ID" value="KAJ8058768.1"/>
    <property type="molecule type" value="Genomic_DNA"/>
</dbReference>
<keyword evidence="3" id="KW-0813">Transport</keyword>
<feature type="transmembrane region" description="Helical" evidence="9">
    <location>
        <begin position="27"/>
        <end position="52"/>
    </location>
</feature>
<comment type="caution">
    <text evidence="10">The sequence shown here is derived from an EMBL/GenBank/DDBJ whole genome shotgun (WGS) entry which is preliminary data.</text>
</comment>
<feature type="transmembrane region" description="Helical" evidence="9">
    <location>
        <begin position="162"/>
        <end position="184"/>
    </location>
</feature>
<gene>
    <name evidence="10" type="ORF">OCU04_011757</name>
</gene>
<evidence type="ECO:0000256" key="8">
    <source>
        <dbReference type="ARBA" id="ARBA00023136"/>
    </source>
</evidence>
<keyword evidence="11" id="KW-1185">Reference proteome</keyword>
<keyword evidence="5" id="KW-0571">Peptide transport</keyword>
<dbReference type="AlphaFoldDB" id="A0A9X0ADE3"/>
<name>A0A9X0ADE3_9HELO</name>
<evidence type="ECO:0000256" key="7">
    <source>
        <dbReference type="ARBA" id="ARBA00022989"/>
    </source>
</evidence>
<dbReference type="GO" id="GO:0015031">
    <property type="term" value="P:protein transport"/>
    <property type="evidence" value="ECO:0007669"/>
    <property type="project" value="UniProtKB-KW"/>
</dbReference>
<keyword evidence="4 9" id="KW-0812">Transmembrane</keyword>
<dbReference type="GO" id="GO:0035673">
    <property type="term" value="F:oligopeptide transmembrane transporter activity"/>
    <property type="evidence" value="ECO:0007669"/>
    <property type="project" value="InterPro"/>
</dbReference>
<feature type="transmembrane region" description="Helical" evidence="9">
    <location>
        <begin position="58"/>
        <end position="79"/>
    </location>
</feature>
<evidence type="ECO:0000256" key="5">
    <source>
        <dbReference type="ARBA" id="ARBA00022856"/>
    </source>
</evidence>
<dbReference type="OrthoDB" id="9986677at2759"/>
<sequence>MPKRQFNTFGLKWSFNPGPFNIKEHSIIVVMASVSFSAVYATDVLLAQIAFYNQDFGLVFQVLLVMSTQLIGYGITGMLRKYLVYRTAMIWPTNLVSVTLMNAMYENNEKPDPTIFGGTIHRYRWFAYVTSGAFFWYFIPGFLVQFLSVFAFATWITPNNVIFGFVGSPMILHSMQLPTLLLVWSHLLSITLEHGARLFYQ</sequence>
<evidence type="ECO:0000256" key="2">
    <source>
        <dbReference type="ARBA" id="ARBA00008807"/>
    </source>
</evidence>
<evidence type="ECO:0000313" key="11">
    <source>
        <dbReference type="Proteomes" id="UP001152300"/>
    </source>
</evidence>
<keyword evidence="8 9" id="KW-0472">Membrane</keyword>
<evidence type="ECO:0000313" key="10">
    <source>
        <dbReference type="EMBL" id="KAJ8058768.1"/>
    </source>
</evidence>